<keyword evidence="2" id="KW-1185">Reference proteome</keyword>
<reference evidence="1" key="2">
    <citation type="submission" date="2025-08" db="UniProtKB">
        <authorList>
            <consortium name="Ensembl"/>
        </authorList>
    </citation>
    <scope>IDENTIFICATION</scope>
</reference>
<reference evidence="1" key="3">
    <citation type="submission" date="2025-09" db="UniProtKB">
        <authorList>
            <consortium name="Ensembl"/>
        </authorList>
    </citation>
    <scope>IDENTIFICATION</scope>
</reference>
<proteinExistence type="predicted"/>
<name>A0A7N4PMF3_SARHA</name>
<sequence length="99" mass="10766">DCADPVFQPCARFVSEREPLTKLQGQSESWYTVMEHLPVLAPTENLTVSLGDSFTRFPTGPRSPLLLQCSGAGQDFTLTISSVEAGDGAVYYCQGSYDL</sequence>
<dbReference type="SUPFAM" id="SSF48726">
    <property type="entry name" value="Immunoglobulin"/>
    <property type="match status" value="1"/>
</dbReference>
<protein>
    <recommendedName>
        <fullName evidence="3">Ig-like domain-containing protein</fullName>
    </recommendedName>
</protein>
<accession>A0A7N4PMF3</accession>
<dbReference type="InterPro" id="IPR036179">
    <property type="entry name" value="Ig-like_dom_sf"/>
</dbReference>
<evidence type="ECO:0000313" key="1">
    <source>
        <dbReference type="Ensembl" id="ENSSHAP00000039808.1"/>
    </source>
</evidence>
<organism evidence="1 2">
    <name type="scientific">Sarcophilus harrisii</name>
    <name type="common">Tasmanian devil</name>
    <name type="synonym">Sarcophilus laniarius</name>
    <dbReference type="NCBI Taxonomy" id="9305"/>
    <lineage>
        <taxon>Eukaryota</taxon>
        <taxon>Metazoa</taxon>
        <taxon>Chordata</taxon>
        <taxon>Craniata</taxon>
        <taxon>Vertebrata</taxon>
        <taxon>Euteleostomi</taxon>
        <taxon>Mammalia</taxon>
        <taxon>Metatheria</taxon>
        <taxon>Dasyuromorphia</taxon>
        <taxon>Dasyuridae</taxon>
        <taxon>Sarcophilus</taxon>
    </lineage>
</organism>
<reference evidence="1 2" key="1">
    <citation type="journal article" date="2011" name="Proc. Natl. Acad. Sci. U.S.A.">
        <title>Genetic diversity and population structure of the endangered marsupial Sarcophilus harrisii (Tasmanian devil).</title>
        <authorList>
            <person name="Miller W."/>
            <person name="Hayes V.M."/>
            <person name="Ratan A."/>
            <person name="Petersen D.C."/>
            <person name="Wittekindt N.E."/>
            <person name="Miller J."/>
            <person name="Walenz B."/>
            <person name="Knight J."/>
            <person name="Qi J."/>
            <person name="Zhao F."/>
            <person name="Wang Q."/>
            <person name="Bedoya-Reina O.C."/>
            <person name="Katiyar N."/>
            <person name="Tomsho L.P."/>
            <person name="Kasson L.M."/>
            <person name="Hardie R.A."/>
            <person name="Woodbridge P."/>
            <person name="Tindall E.A."/>
            <person name="Bertelsen M.F."/>
            <person name="Dixon D."/>
            <person name="Pyecroft S."/>
            <person name="Helgen K.M."/>
            <person name="Lesk A.M."/>
            <person name="Pringle T.H."/>
            <person name="Patterson N."/>
            <person name="Zhang Y."/>
            <person name="Kreiss A."/>
            <person name="Woods G.M."/>
            <person name="Jones M.E."/>
            <person name="Schuster S.C."/>
        </authorList>
    </citation>
    <scope>NUCLEOTIDE SEQUENCE [LARGE SCALE GENOMIC DNA]</scope>
</reference>
<dbReference type="Gene3D" id="2.60.40.10">
    <property type="entry name" value="Immunoglobulins"/>
    <property type="match status" value="1"/>
</dbReference>
<evidence type="ECO:0008006" key="3">
    <source>
        <dbReference type="Google" id="ProtNLM"/>
    </source>
</evidence>
<dbReference type="Ensembl" id="ENSSHAT00000033857.1">
    <property type="protein sequence ID" value="ENSSHAP00000039808.1"/>
    <property type="gene ID" value="ENSSHAG00000024772.1"/>
</dbReference>
<dbReference type="InParanoid" id="A0A7N4PMF3"/>
<dbReference type="InterPro" id="IPR013783">
    <property type="entry name" value="Ig-like_fold"/>
</dbReference>
<evidence type="ECO:0000313" key="2">
    <source>
        <dbReference type="Proteomes" id="UP000007648"/>
    </source>
</evidence>
<dbReference type="Proteomes" id="UP000007648">
    <property type="component" value="Unassembled WGS sequence"/>
</dbReference>
<dbReference type="AlphaFoldDB" id="A0A7N4PMF3"/>